<keyword evidence="1" id="KW-0548">Nucleotidyltransferase</keyword>
<proteinExistence type="predicted"/>
<sequence length="177" mass="20063">MIANSVRDLPFSSTLKGIRSFLQSLNHYNKFCEDLLVVAAMLYELDEDWVRSGLDLDKAKQFVIIPHTNLRAVCGVLGQEQEGVIQPSSFTRSSRVQDTDCDLRSAVLEWLLMGNSADGRHLKWGLELSIWTLELRRVQRDKDGLAYLLGAGIILREYVDKVAENMIPIKGESKRLL</sequence>
<keyword evidence="2" id="KW-1185">Reference proteome</keyword>
<keyword evidence="1" id="KW-0808">Transferase</keyword>
<gene>
    <name evidence="1" type="ORF">PHMEG_00036519</name>
</gene>
<organism evidence="1 2">
    <name type="scientific">Phytophthora megakarya</name>
    <dbReference type="NCBI Taxonomy" id="4795"/>
    <lineage>
        <taxon>Eukaryota</taxon>
        <taxon>Sar</taxon>
        <taxon>Stramenopiles</taxon>
        <taxon>Oomycota</taxon>
        <taxon>Peronosporomycetes</taxon>
        <taxon>Peronosporales</taxon>
        <taxon>Peronosporaceae</taxon>
        <taxon>Phytophthora</taxon>
    </lineage>
</organism>
<keyword evidence="1" id="KW-0695">RNA-directed DNA polymerase</keyword>
<dbReference type="EMBL" id="NBNE01015230">
    <property type="protein sequence ID" value="OWY93909.1"/>
    <property type="molecule type" value="Genomic_DNA"/>
</dbReference>
<protein>
    <submittedName>
        <fullName evidence="1">Reverse transcriptase</fullName>
    </submittedName>
</protein>
<reference evidence="2" key="1">
    <citation type="submission" date="2017-03" db="EMBL/GenBank/DDBJ databases">
        <title>Phytopthora megakarya and P. palmivora, two closely related causual agents of cacao black pod achieved similar genome size and gene model numbers by different mechanisms.</title>
        <authorList>
            <person name="Ali S."/>
            <person name="Shao J."/>
            <person name="Larry D.J."/>
            <person name="Kronmiller B."/>
            <person name="Shen D."/>
            <person name="Strem M.D."/>
            <person name="Melnick R.L."/>
            <person name="Guiltinan M.J."/>
            <person name="Tyler B.M."/>
            <person name="Meinhardt L.W."/>
            <person name="Bailey B.A."/>
        </authorList>
    </citation>
    <scope>NUCLEOTIDE SEQUENCE [LARGE SCALE GENOMIC DNA]</scope>
    <source>
        <strain evidence="2">zdho120</strain>
    </source>
</reference>
<comment type="caution">
    <text evidence="1">The sequence shown here is derived from an EMBL/GenBank/DDBJ whole genome shotgun (WGS) entry which is preliminary data.</text>
</comment>
<evidence type="ECO:0000313" key="1">
    <source>
        <dbReference type="EMBL" id="OWY93909.1"/>
    </source>
</evidence>
<dbReference type="Proteomes" id="UP000198211">
    <property type="component" value="Unassembled WGS sequence"/>
</dbReference>
<name>A0A225UP52_9STRA</name>
<evidence type="ECO:0000313" key="2">
    <source>
        <dbReference type="Proteomes" id="UP000198211"/>
    </source>
</evidence>
<dbReference type="AlphaFoldDB" id="A0A225UP52"/>
<dbReference type="InterPro" id="IPR043128">
    <property type="entry name" value="Rev_trsase/Diguanyl_cyclase"/>
</dbReference>
<dbReference type="GO" id="GO:0003964">
    <property type="term" value="F:RNA-directed DNA polymerase activity"/>
    <property type="evidence" value="ECO:0007669"/>
    <property type="project" value="UniProtKB-KW"/>
</dbReference>
<dbReference type="Gene3D" id="3.30.70.270">
    <property type="match status" value="1"/>
</dbReference>
<accession>A0A225UP52</accession>